<protein>
    <submittedName>
        <fullName evidence="1">Uncharacterized protein</fullName>
    </submittedName>
</protein>
<keyword evidence="2" id="KW-1185">Reference proteome</keyword>
<dbReference type="EMBL" id="OOIL02004257">
    <property type="protein sequence ID" value="VFQ91186.1"/>
    <property type="molecule type" value="Genomic_DNA"/>
</dbReference>
<sequence length="118" mass="13821">MLRQRKVSKILPISLQLDADSANLLQIHVRRSASYQIFRQSLCNSILYQLKKGKISTWDSVDESLRSELEFCFNQQIAWASHLWLQVDMTLQVSTLESSDDGRWAALRRVHNYFHLLN</sequence>
<name>A0A484MST7_9ASTE</name>
<dbReference type="AlphaFoldDB" id="A0A484MST7"/>
<gene>
    <name evidence="1" type="ORF">CCAM_LOCUS32962</name>
</gene>
<dbReference type="Proteomes" id="UP000595140">
    <property type="component" value="Unassembled WGS sequence"/>
</dbReference>
<evidence type="ECO:0000313" key="1">
    <source>
        <dbReference type="EMBL" id="VFQ91186.1"/>
    </source>
</evidence>
<organism evidence="1 2">
    <name type="scientific">Cuscuta campestris</name>
    <dbReference type="NCBI Taxonomy" id="132261"/>
    <lineage>
        <taxon>Eukaryota</taxon>
        <taxon>Viridiplantae</taxon>
        <taxon>Streptophyta</taxon>
        <taxon>Embryophyta</taxon>
        <taxon>Tracheophyta</taxon>
        <taxon>Spermatophyta</taxon>
        <taxon>Magnoliopsida</taxon>
        <taxon>eudicotyledons</taxon>
        <taxon>Gunneridae</taxon>
        <taxon>Pentapetalae</taxon>
        <taxon>asterids</taxon>
        <taxon>lamiids</taxon>
        <taxon>Solanales</taxon>
        <taxon>Convolvulaceae</taxon>
        <taxon>Cuscuteae</taxon>
        <taxon>Cuscuta</taxon>
        <taxon>Cuscuta subgen. Grammica</taxon>
        <taxon>Cuscuta sect. Cleistogrammica</taxon>
    </lineage>
</organism>
<reference evidence="1 2" key="1">
    <citation type="submission" date="2018-04" db="EMBL/GenBank/DDBJ databases">
        <authorList>
            <person name="Vogel A."/>
        </authorList>
    </citation>
    <scope>NUCLEOTIDE SEQUENCE [LARGE SCALE GENOMIC DNA]</scope>
</reference>
<accession>A0A484MST7</accession>
<evidence type="ECO:0000313" key="2">
    <source>
        <dbReference type="Proteomes" id="UP000595140"/>
    </source>
</evidence>
<proteinExistence type="predicted"/>